<feature type="chain" id="PRO_5042950262" evidence="2">
    <location>
        <begin position="21"/>
        <end position="283"/>
    </location>
</feature>
<evidence type="ECO:0000256" key="1">
    <source>
        <dbReference type="SAM" id="MobiDB-lite"/>
    </source>
</evidence>
<comment type="caution">
    <text evidence="3">The sequence shown here is derived from an EMBL/GenBank/DDBJ whole genome shotgun (WGS) entry which is preliminary data.</text>
</comment>
<gene>
    <name evidence="3" type="ORF">RRF57_006371</name>
</gene>
<feature type="region of interest" description="Disordered" evidence="1">
    <location>
        <begin position="157"/>
        <end position="207"/>
    </location>
</feature>
<feature type="compositionally biased region" description="Basic residues" evidence="1">
    <location>
        <begin position="28"/>
        <end position="48"/>
    </location>
</feature>
<feature type="compositionally biased region" description="Low complexity" evidence="1">
    <location>
        <begin position="157"/>
        <end position="195"/>
    </location>
</feature>
<organism evidence="3 4">
    <name type="scientific">Xylaria bambusicola</name>
    <dbReference type="NCBI Taxonomy" id="326684"/>
    <lineage>
        <taxon>Eukaryota</taxon>
        <taxon>Fungi</taxon>
        <taxon>Dikarya</taxon>
        <taxon>Ascomycota</taxon>
        <taxon>Pezizomycotina</taxon>
        <taxon>Sordariomycetes</taxon>
        <taxon>Xylariomycetidae</taxon>
        <taxon>Xylariales</taxon>
        <taxon>Xylariaceae</taxon>
        <taxon>Xylaria</taxon>
    </lineage>
</organism>
<dbReference type="Proteomes" id="UP001305414">
    <property type="component" value="Unassembled WGS sequence"/>
</dbReference>
<name>A0AAN7US09_9PEZI</name>
<evidence type="ECO:0000256" key="2">
    <source>
        <dbReference type="SAM" id="SignalP"/>
    </source>
</evidence>
<feature type="region of interest" description="Disordered" evidence="1">
    <location>
        <begin position="23"/>
        <end position="49"/>
    </location>
</feature>
<keyword evidence="4" id="KW-1185">Reference proteome</keyword>
<proteinExistence type="predicted"/>
<evidence type="ECO:0000313" key="3">
    <source>
        <dbReference type="EMBL" id="KAK5630656.1"/>
    </source>
</evidence>
<feature type="signal peptide" evidence="2">
    <location>
        <begin position="1"/>
        <end position="20"/>
    </location>
</feature>
<dbReference type="AlphaFoldDB" id="A0AAN7US09"/>
<accession>A0AAN7US09</accession>
<keyword evidence="2" id="KW-0732">Signal</keyword>
<evidence type="ECO:0000313" key="4">
    <source>
        <dbReference type="Proteomes" id="UP001305414"/>
    </source>
</evidence>
<protein>
    <submittedName>
        <fullName evidence="3">Uncharacterized protein</fullName>
    </submittedName>
</protein>
<dbReference type="EMBL" id="JAWHQM010000016">
    <property type="protein sequence ID" value="KAK5630656.1"/>
    <property type="molecule type" value="Genomic_DNA"/>
</dbReference>
<reference evidence="3 4" key="1">
    <citation type="submission" date="2023-10" db="EMBL/GenBank/DDBJ databases">
        <title>Draft genome sequence of Xylaria bambusicola isolate GMP-LS, the root and basal stem rot pathogen of sugarcane in Indonesia.</title>
        <authorList>
            <person name="Selvaraj P."/>
            <person name="Muralishankar V."/>
            <person name="Muruganantham S."/>
            <person name="Sp S."/>
            <person name="Haryani S."/>
            <person name="Lau K.J.X."/>
            <person name="Naqvi N.I."/>
        </authorList>
    </citation>
    <scope>NUCLEOTIDE SEQUENCE [LARGE SCALE GENOMIC DNA]</scope>
    <source>
        <strain evidence="3">GMP-LS</strain>
    </source>
</reference>
<sequence>MVSFKCLTLALALAIPMVSAMPAEEHHHSKHHGHHTSQSHRSSHHSSHHSSFYIIQDDNGYDYSNTSKFGSKTTYYSHSTRKPPITTRSSYASVSVHPSPDISSFPLTTADSLGATPTFQAEAVEETLDPVPGTVESPIIIPTGDISIMKGGGAAGIRGSSPIIPPKSGSNSGSSDRSSSNRGFSSSGSFGSSNSAHRYTSSPVDSPAGNIKEDQDLIFPLGGGLFHPSFHPAALAKANSVSANVVRAITVTLLLCTLYAKKYVLTAAVERGRVIWSVEGTST</sequence>